<protein>
    <submittedName>
        <fullName evidence="1">Uncharacterized protein</fullName>
    </submittedName>
</protein>
<proteinExistence type="predicted"/>
<reference evidence="2" key="1">
    <citation type="submission" date="2018-06" db="EMBL/GenBank/DDBJ databases">
        <title>Genome assembly of Danube salmon.</title>
        <authorList>
            <person name="Macqueen D.J."/>
            <person name="Gundappa M.K."/>
        </authorList>
    </citation>
    <scope>NUCLEOTIDE SEQUENCE [LARGE SCALE GENOMIC DNA]</scope>
</reference>
<reference evidence="1" key="2">
    <citation type="submission" date="2025-08" db="UniProtKB">
        <authorList>
            <consortium name="Ensembl"/>
        </authorList>
    </citation>
    <scope>IDENTIFICATION</scope>
</reference>
<reference evidence="1" key="3">
    <citation type="submission" date="2025-09" db="UniProtKB">
        <authorList>
            <consortium name="Ensembl"/>
        </authorList>
    </citation>
    <scope>IDENTIFICATION</scope>
</reference>
<dbReference type="AlphaFoldDB" id="A0A4W5RR77"/>
<sequence length="37" mass="4365">MASEGMILTNHDHQIRVGILTARARFGQCHRLEYYYI</sequence>
<accession>A0A4W5RR77</accession>
<dbReference type="Proteomes" id="UP000314982">
    <property type="component" value="Unassembled WGS sequence"/>
</dbReference>
<dbReference type="Ensembl" id="ENSHHUT00000094236.1">
    <property type="protein sequence ID" value="ENSHHUP00000091417.1"/>
    <property type="gene ID" value="ENSHHUG00000052741.1"/>
</dbReference>
<name>A0A4W5RR77_9TELE</name>
<keyword evidence="2" id="KW-1185">Reference proteome</keyword>
<evidence type="ECO:0000313" key="2">
    <source>
        <dbReference type="Proteomes" id="UP000314982"/>
    </source>
</evidence>
<evidence type="ECO:0000313" key="1">
    <source>
        <dbReference type="Ensembl" id="ENSHHUP00000091417.1"/>
    </source>
</evidence>
<organism evidence="1 2">
    <name type="scientific">Hucho hucho</name>
    <name type="common">huchen</name>
    <dbReference type="NCBI Taxonomy" id="62062"/>
    <lineage>
        <taxon>Eukaryota</taxon>
        <taxon>Metazoa</taxon>
        <taxon>Chordata</taxon>
        <taxon>Craniata</taxon>
        <taxon>Vertebrata</taxon>
        <taxon>Euteleostomi</taxon>
        <taxon>Actinopterygii</taxon>
        <taxon>Neopterygii</taxon>
        <taxon>Teleostei</taxon>
        <taxon>Protacanthopterygii</taxon>
        <taxon>Salmoniformes</taxon>
        <taxon>Salmonidae</taxon>
        <taxon>Salmoninae</taxon>
        <taxon>Hucho</taxon>
    </lineage>
</organism>